<dbReference type="Pfam" id="PF13860">
    <property type="entry name" value="FlgD_ig"/>
    <property type="match status" value="1"/>
</dbReference>
<evidence type="ECO:0000256" key="2">
    <source>
        <dbReference type="ARBA" id="ARBA00016013"/>
    </source>
</evidence>
<comment type="function">
    <text evidence="4 5">Required for flagellar hook formation. May act as a scaffolding protein.</text>
</comment>
<dbReference type="EMBL" id="FMJB01000064">
    <property type="protein sequence ID" value="SCM69473.1"/>
    <property type="molecule type" value="Genomic_DNA"/>
</dbReference>
<dbReference type="InterPro" id="IPR005648">
    <property type="entry name" value="FlgD"/>
</dbReference>
<evidence type="ECO:0000256" key="5">
    <source>
        <dbReference type="RuleBase" id="RU362076"/>
    </source>
</evidence>
<proteinExistence type="inferred from homology"/>
<evidence type="ECO:0000256" key="3">
    <source>
        <dbReference type="ARBA" id="ARBA00022795"/>
    </source>
</evidence>
<evidence type="ECO:0000313" key="7">
    <source>
        <dbReference type="EMBL" id="SCM69473.1"/>
    </source>
</evidence>
<organism evidence="7 8">
    <name type="scientific">Donghicola eburneus</name>
    <dbReference type="NCBI Taxonomy" id="393278"/>
    <lineage>
        <taxon>Bacteria</taxon>
        <taxon>Pseudomonadati</taxon>
        <taxon>Pseudomonadota</taxon>
        <taxon>Alphaproteobacteria</taxon>
        <taxon>Rhodobacterales</taxon>
        <taxon>Roseobacteraceae</taxon>
        <taxon>Donghicola</taxon>
    </lineage>
</organism>
<feature type="domain" description="FlgD/Vpr Ig-like" evidence="6">
    <location>
        <begin position="109"/>
        <end position="172"/>
    </location>
</feature>
<name>A0A1M4N3Q0_9RHOB</name>
<comment type="similarity">
    <text evidence="1 5">Belongs to the FlgD family.</text>
</comment>
<dbReference type="AlphaFoldDB" id="A0A1M4N3Q0"/>
<keyword evidence="3 5" id="KW-1005">Bacterial flagellum biogenesis</keyword>
<keyword evidence="8" id="KW-1185">Reference proteome</keyword>
<protein>
    <recommendedName>
        <fullName evidence="2 5">Basal-body rod modification protein FlgD</fullName>
    </recommendedName>
</protein>
<reference evidence="8" key="1">
    <citation type="submission" date="2016-09" db="EMBL/GenBank/DDBJ databases">
        <authorList>
            <person name="Wibberg D."/>
        </authorList>
    </citation>
    <scope>NUCLEOTIDE SEQUENCE [LARGE SCALE GENOMIC DNA]</scope>
</reference>
<evidence type="ECO:0000313" key="8">
    <source>
        <dbReference type="Proteomes" id="UP000184085"/>
    </source>
</evidence>
<accession>A0A1M4N3Q0</accession>
<gene>
    <name evidence="7" type="ORF">KARMA_3712</name>
</gene>
<evidence type="ECO:0000259" key="6">
    <source>
        <dbReference type="Pfam" id="PF13860"/>
    </source>
</evidence>
<dbReference type="GO" id="GO:0044781">
    <property type="term" value="P:bacterial-type flagellum organization"/>
    <property type="evidence" value="ECO:0007669"/>
    <property type="project" value="UniProtKB-UniRule"/>
</dbReference>
<evidence type="ECO:0000256" key="1">
    <source>
        <dbReference type="ARBA" id="ARBA00010577"/>
    </source>
</evidence>
<dbReference type="RefSeq" id="WP_072709094.1">
    <property type="nucleotide sequence ID" value="NZ_FMJB01000064.1"/>
</dbReference>
<evidence type="ECO:0000256" key="4">
    <source>
        <dbReference type="ARBA" id="ARBA00024746"/>
    </source>
</evidence>
<dbReference type="InterPro" id="IPR025965">
    <property type="entry name" value="FlgD/Vpr_Ig-like"/>
</dbReference>
<dbReference type="Pfam" id="PF03963">
    <property type="entry name" value="FlgD"/>
    <property type="match status" value="1"/>
</dbReference>
<dbReference type="Gene3D" id="2.30.30.910">
    <property type="match status" value="1"/>
</dbReference>
<sequence length="218" mass="23128">MSVTDVSSTASVQTTTAQTSKGASALSSDFETFLKMMTVQMQNQDPLNPVESTDFAVQLATFSQVEQQVQTNDYLNELSLAFGKAGLASQAQLIGRFVQSAAASEYTGGTIELTPDYSVDADTHVLVIRDDSGVEVGRRALDGAPEVINWSGATDDGQQLGAGTYTFAIEGYATGELVSTTSARTWGVIRQVQSDGTDSALILENGETVYESEVTAIR</sequence>
<dbReference type="Proteomes" id="UP000184085">
    <property type="component" value="Unassembled WGS sequence"/>
</dbReference>
<dbReference type="Gene3D" id="2.60.40.4070">
    <property type="match status" value="1"/>
</dbReference>